<evidence type="ECO:0000313" key="2">
    <source>
        <dbReference type="EMBL" id="KAH3853535.1"/>
    </source>
</evidence>
<proteinExistence type="predicted"/>
<comment type="caution">
    <text evidence="2">The sequence shown here is derived from an EMBL/GenBank/DDBJ whole genome shotgun (WGS) entry which is preliminary data.</text>
</comment>
<feature type="compositionally biased region" description="Basic and acidic residues" evidence="1">
    <location>
        <begin position="22"/>
        <end position="32"/>
    </location>
</feature>
<dbReference type="Proteomes" id="UP000828390">
    <property type="component" value="Unassembled WGS sequence"/>
</dbReference>
<accession>A0A9D4L7M7</accession>
<feature type="region of interest" description="Disordered" evidence="1">
    <location>
        <begin position="1"/>
        <end position="39"/>
    </location>
</feature>
<evidence type="ECO:0000256" key="1">
    <source>
        <dbReference type="SAM" id="MobiDB-lite"/>
    </source>
</evidence>
<feature type="compositionally biased region" description="Basic residues" evidence="1">
    <location>
        <begin position="125"/>
        <end position="134"/>
    </location>
</feature>
<gene>
    <name evidence="2" type="ORF">DPMN_096061</name>
</gene>
<name>A0A9D4L7M7_DREPO</name>
<dbReference type="EMBL" id="JAIWYP010000003">
    <property type="protein sequence ID" value="KAH3853535.1"/>
    <property type="molecule type" value="Genomic_DNA"/>
</dbReference>
<dbReference type="AlphaFoldDB" id="A0A9D4L7M7"/>
<reference evidence="2" key="2">
    <citation type="submission" date="2020-11" db="EMBL/GenBank/DDBJ databases">
        <authorList>
            <person name="McCartney M.A."/>
            <person name="Auch B."/>
            <person name="Kono T."/>
            <person name="Mallez S."/>
            <person name="Becker A."/>
            <person name="Gohl D.M."/>
            <person name="Silverstein K.A.T."/>
            <person name="Koren S."/>
            <person name="Bechman K.B."/>
            <person name="Herman A."/>
            <person name="Abrahante J.E."/>
            <person name="Garbe J."/>
        </authorList>
    </citation>
    <scope>NUCLEOTIDE SEQUENCE</scope>
    <source>
        <strain evidence="2">Duluth1</strain>
        <tissue evidence="2">Whole animal</tissue>
    </source>
</reference>
<organism evidence="2 3">
    <name type="scientific">Dreissena polymorpha</name>
    <name type="common">Zebra mussel</name>
    <name type="synonym">Mytilus polymorpha</name>
    <dbReference type="NCBI Taxonomy" id="45954"/>
    <lineage>
        <taxon>Eukaryota</taxon>
        <taxon>Metazoa</taxon>
        <taxon>Spiralia</taxon>
        <taxon>Lophotrochozoa</taxon>
        <taxon>Mollusca</taxon>
        <taxon>Bivalvia</taxon>
        <taxon>Autobranchia</taxon>
        <taxon>Heteroconchia</taxon>
        <taxon>Euheterodonta</taxon>
        <taxon>Imparidentia</taxon>
        <taxon>Neoheterodontei</taxon>
        <taxon>Myida</taxon>
        <taxon>Dreissenoidea</taxon>
        <taxon>Dreissenidae</taxon>
        <taxon>Dreissena</taxon>
    </lineage>
</organism>
<evidence type="ECO:0000313" key="3">
    <source>
        <dbReference type="Proteomes" id="UP000828390"/>
    </source>
</evidence>
<reference evidence="2" key="1">
    <citation type="journal article" date="2019" name="bioRxiv">
        <title>The Genome of the Zebra Mussel, Dreissena polymorpha: A Resource for Invasive Species Research.</title>
        <authorList>
            <person name="McCartney M.A."/>
            <person name="Auch B."/>
            <person name="Kono T."/>
            <person name="Mallez S."/>
            <person name="Zhang Y."/>
            <person name="Obille A."/>
            <person name="Becker A."/>
            <person name="Abrahante J.E."/>
            <person name="Garbe J."/>
            <person name="Badalamenti J.P."/>
            <person name="Herman A."/>
            <person name="Mangelson H."/>
            <person name="Liachko I."/>
            <person name="Sullivan S."/>
            <person name="Sone E.D."/>
            <person name="Koren S."/>
            <person name="Silverstein K.A.T."/>
            <person name="Beckman K.B."/>
            <person name="Gohl D.M."/>
        </authorList>
    </citation>
    <scope>NUCLEOTIDE SEQUENCE</scope>
    <source>
        <strain evidence="2">Duluth1</strain>
        <tissue evidence="2">Whole animal</tissue>
    </source>
</reference>
<protein>
    <submittedName>
        <fullName evidence="2">Uncharacterized protein</fullName>
    </submittedName>
</protein>
<dbReference type="PANTHER" id="PTHR47018">
    <property type="entry name" value="CXC DOMAIN-CONTAINING PROTEIN-RELATED"/>
    <property type="match status" value="1"/>
</dbReference>
<sequence length="134" mass="15525">MVSAPETSRGLMKAINNTDNPDDTKHHEEKQTKQKQFQTQVRQLVETIDDMGNPFDEDTSDLYTLDTKVFMSPEVIMSVTTAVSIGKAQYESMIVERLSNNMKKFLRDNKEKYASPFSELGPERKRQRHQKLRV</sequence>
<feature type="region of interest" description="Disordered" evidence="1">
    <location>
        <begin position="112"/>
        <end position="134"/>
    </location>
</feature>
<keyword evidence="3" id="KW-1185">Reference proteome</keyword>